<accession>A0A3N1XS31</accession>
<gene>
    <name evidence="6" type="ORF">EDD66_103402</name>
</gene>
<dbReference type="PANTHER" id="PTHR11264:SF8">
    <property type="entry name" value="URACIL-DNA GLYCOSYLASE-LIKE DOMAIN-CONTAINING PROTEIN"/>
    <property type="match status" value="1"/>
</dbReference>
<dbReference type="GO" id="GO:0004844">
    <property type="term" value="F:uracil DNA N-glycosylase activity"/>
    <property type="evidence" value="ECO:0007669"/>
    <property type="project" value="InterPro"/>
</dbReference>
<evidence type="ECO:0000256" key="5">
    <source>
        <dbReference type="PROSITE-ProRule" id="PRU10072"/>
    </source>
</evidence>
<keyword evidence="7" id="KW-1185">Reference proteome</keyword>
<dbReference type="InterPro" id="IPR002043">
    <property type="entry name" value="UDG_fam1"/>
</dbReference>
<evidence type="ECO:0000313" key="7">
    <source>
        <dbReference type="Proteomes" id="UP000273083"/>
    </source>
</evidence>
<dbReference type="RefSeq" id="WP_123608899.1">
    <property type="nucleotide sequence ID" value="NZ_RJVG01000003.1"/>
</dbReference>
<sequence length="240" mass="28447">MLLNEDRSKSWDDFLNEDVLKKLSDIEDQLGNDYTPAKENILRFMNNNLENIKVCIVGQDPYYSLDNGDLVAIGRAFQPNNLVNWSQSFRQVSLKNMVRLVYKTYNDIEDYKEIKRYKDIVKEIESGDFPILQPRKWYDSLEQQGVLFLNRYLTTKVGTPNAHRHIWNDFMGEVIHYIGLKKPDMNWFLWGNEAQDCEKIIEQGIFYKSRHPMMCSEKYQDDFLKSDCFKATKDIINWLG</sequence>
<comment type="caution">
    <text evidence="6">The sequence shown here is derived from an EMBL/GenBank/DDBJ whole genome shotgun (WGS) entry which is preliminary data.</text>
</comment>
<dbReference type="EMBL" id="RJVG01000003">
    <property type="protein sequence ID" value="ROR29464.1"/>
    <property type="molecule type" value="Genomic_DNA"/>
</dbReference>
<dbReference type="AlphaFoldDB" id="A0A3N1XS31"/>
<evidence type="ECO:0000256" key="3">
    <source>
        <dbReference type="ARBA" id="ARBA00022801"/>
    </source>
</evidence>
<keyword evidence="3" id="KW-0378">Hydrolase</keyword>
<dbReference type="SUPFAM" id="SSF52141">
    <property type="entry name" value="Uracil-DNA glycosylase-like"/>
    <property type="match status" value="1"/>
</dbReference>
<keyword evidence="4" id="KW-0234">DNA repair</keyword>
<evidence type="ECO:0000313" key="6">
    <source>
        <dbReference type="EMBL" id="ROR29464.1"/>
    </source>
</evidence>
<dbReference type="PANTHER" id="PTHR11264">
    <property type="entry name" value="URACIL-DNA GLYCOSYLASE"/>
    <property type="match status" value="1"/>
</dbReference>
<dbReference type="PROSITE" id="PS00130">
    <property type="entry name" value="U_DNA_GLYCOSYLASE"/>
    <property type="match status" value="1"/>
</dbReference>
<dbReference type="InterPro" id="IPR036895">
    <property type="entry name" value="Uracil-DNA_glycosylase-like_sf"/>
</dbReference>
<protein>
    <submittedName>
        <fullName evidence="6">Uracil-DNA glycosylase</fullName>
    </submittedName>
</protein>
<evidence type="ECO:0000256" key="2">
    <source>
        <dbReference type="ARBA" id="ARBA00022763"/>
    </source>
</evidence>
<evidence type="ECO:0000256" key="4">
    <source>
        <dbReference type="ARBA" id="ARBA00023204"/>
    </source>
</evidence>
<proteinExistence type="inferred from homology"/>
<name>A0A3N1XS31_9FIRM</name>
<dbReference type="InterPro" id="IPR018085">
    <property type="entry name" value="Ura-DNA_Glyclase_AS"/>
</dbReference>
<evidence type="ECO:0000256" key="1">
    <source>
        <dbReference type="ARBA" id="ARBA00008184"/>
    </source>
</evidence>
<dbReference type="Proteomes" id="UP000273083">
    <property type="component" value="Unassembled WGS sequence"/>
</dbReference>
<dbReference type="Gene3D" id="3.40.470.10">
    <property type="entry name" value="Uracil-DNA glycosylase-like domain"/>
    <property type="match status" value="1"/>
</dbReference>
<keyword evidence="2" id="KW-0227">DNA damage</keyword>
<comment type="similarity">
    <text evidence="1">Belongs to the uracil-DNA glycosylase (UDG) superfamily. UNG family.</text>
</comment>
<dbReference type="OrthoDB" id="9804372at2"/>
<dbReference type="CDD" id="cd10027">
    <property type="entry name" value="UDG-F1-like"/>
    <property type="match status" value="1"/>
</dbReference>
<feature type="active site" description="Proton acceptor" evidence="5">
    <location>
        <position position="60"/>
    </location>
</feature>
<dbReference type="GO" id="GO:0097510">
    <property type="term" value="P:base-excision repair, AP site formation via deaminated base removal"/>
    <property type="evidence" value="ECO:0007669"/>
    <property type="project" value="TreeGrafter"/>
</dbReference>
<reference evidence="6 7" key="1">
    <citation type="submission" date="2018-11" db="EMBL/GenBank/DDBJ databases">
        <title>Genomic Encyclopedia of Type Strains, Phase IV (KMG-IV): sequencing the most valuable type-strain genomes for metagenomic binning, comparative biology and taxonomic classification.</title>
        <authorList>
            <person name="Goeker M."/>
        </authorList>
    </citation>
    <scope>NUCLEOTIDE SEQUENCE [LARGE SCALE GENOMIC DNA]</scope>
    <source>
        <strain evidence="6 7">DSM 26537</strain>
    </source>
</reference>
<organism evidence="6 7">
    <name type="scientific">Mobilisporobacter senegalensis</name>
    <dbReference type="NCBI Taxonomy" id="1329262"/>
    <lineage>
        <taxon>Bacteria</taxon>
        <taxon>Bacillati</taxon>
        <taxon>Bacillota</taxon>
        <taxon>Clostridia</taxon>
        <taxon>Lachnospirales</taxon>
        <taxon>Lachnospiraceae</taxon>
        <taxon>Mobilisporobacter</taxon>
    </lineage>
</organism>